<dbReference type="Pfam" id="PF00271">
    <property type="entry name" value="Helicase_C"/>
    <property type="match status" value="1"/>
</dbReference>
<dbReference type="Proteomes" id="UP001596364">
    <property type="component" value="Unassembled WGS sequence"/>
</dbReference>
<evidence type="ECO:0000259" key="8">
    <source>
        <dbReference type="PROSITE" id="PS51192"/>
    </source>
</evidence>
<dbReference type="PROSITE" id="PS51192">
    <property type="entry name" value="HELICASE_ATP_BIND_1"/>
    <property type="match status" value="1"/>
</dbReference>
<dbReference type="InterPro" id="IPR014001">
    <property type="entry name" value="Helicase_ATP-bd"/>
</dbReference>
<dbReference type="PROSITE" id="PS51194">
    <property type="entry name" value="HELICASE_CTER"/>
    <property type="match status" value="1"/>
</dbReference>
<dbReference type="EC" id="3.6.4.-" evidence="10"/>
<dbReference type="SMART" id="SM00490">
    <property type="entry name" value="HELICc"/>
    <property type="match status" value="1"/>
</dbReference>
<evidence type="ECO:0000313" key="10">
    <source>
        <dbReference type="EMBL" id="MFC6439964.1"/>
    </source>
</evidence>
<comment type="caution">
    <text evidence="10">The sequence shown here is derived from an EMBL/GenBank/DDBJ whole genome shotgun (WGS) entry which is preliminary data.</text>
</comment>
<dbReference type="SUPFAM" id="SSF52540">
    <property type="entry name" value="P-loop containing nucleoside triphosphate hydrolases"/>
    <property type="match status" value="1"/>
</dbReference>
<name>A0ABW1XJH3_9ALTE</name>
<dbReference type="Pfam" id="PF00270">
    <property type="entry name" value="DEAD"/>
    <property type="match status" value="1"/>
</dbReference>
<dbReference type="InterPro" id="IPR027417">
    <property type="entry name" value="P-loop_NTPase"/>
</dbReference>
<dbReference type="InterPro" id="IPR050079">
    <property type="entry name" value="DEAD_box_RNA_helicase"/>
</dbReference>
<proteinExistence type="inferred from homology"/>
<evidence type="ECO:0000256" key="7">
    <source>
        <dbReference type="SAM" id="MobiDB-lite"/>
    </source>
</evidence>
<dbReference type="PROSITE" id="PS00039">
    <property type="entry name" value="DEAD_ATP_HELICASE"/>
    <property type="match status" value="1"/>
</dbReference>
<dbReference type="PANTHER" id="PTHR47959">
    <property type="entry name" value="ATP-DEPENDENT RNA HELICASE RHLE-RELATED"/>
    <property type="match status" value="1"/>
</dbReference>
<comment type="similarity">
    <text evidence="5 6">Belongs to the DEAD box helicase family.</text>
</comment>
<organism evidence="10 11">
    <name type="scientific">Pseudobowmanella zhangzhouensis</name>
    <dbReference type="NCBI Taxonomy" id="1537679"/>
    <lineage>
        <taxon>Bacteria</taxon>
        <taxon>Pseudomonadati</taxon>
        <taxon>Pseudomonadota</taxon>
        <taxon>Gammaproteobacteria</taxon>
        <taxon>Alteromonadales</taxon>
        <taxon>Alteromonadaceae</taxon>
    </lineage>
</organism>
<evidence type="ECO:0000256" key="1">
    <source>
        <dbReference type="ARBA" id="ARBA00022741"/>
    </source>
</evidence>
<dbReference type="InterPro" id="IPR001650">
    <property type="entry name" value="Helicase_C-like"/>
</dbReference>
<dbReference type="RefSeq" id="WP_131256843.1">
    <property type="nucleotide sequence ID" value="NZ_JBHSUS010000001.1"/>
</dbReference>
<dbReference type="GO" id="GO:0004386">
    <property type="term" value="F:helicase activity"/>
    <property type="evidence" value="ECO:0007669"/>
    <property type="project" value="UniProtKB-KW"/>
</dbReference>
<evidence type="ECO:0000259" key="9">
    <source>
        <dbReference type="PROSITE" id="PS51194"/>
    </source>
</evidence>
<dbReference type="SMART" id="SM00487">
    <property type="entry name" value="DEXDc"/>
    <property type="match status" value="1"/>
</dbReference>
<keyword evidence="1 6" id="KW-0547">Nucleotide-binding</keyword>
<gene>
    <name evidence="10" type="ORF">ACFP85_07375</name>
</gene>
<dbReference type="GO" id="GO:0016787">
    <property type="term" value="F:hydrolase activity"/>
    <property type="evidence" value="ECO:0007669"/>
    <property type="project" value="UniProtKB-KW"/>
</dbReference>
<evidence type="ECO:0000256" key="3">
    <source>
        <dbReference type="ARBA" id="ARBA00022806"/>
    </source>
</evidence>
<protein>
    <submittedName>
        <fullName evidence="10">DEAD/DEAH box helicase</fullName>
        <ecNumber evidence="10">3.6.4.-</ecNumber>
    </submittedName>
</protein>
<dbReference type="CDD" id="cd00268">
    <property type="entry name" value="DEADc"/>
    <property type="match status" value="1"/>
</dbReference>
<sequence length="450" mass="49762">MLFTDLPLDHRIQRFIQINNLTAPTEIQQQAIPHALLGKDLIASSKTGSGKTFAFLFPALHRILKNKALSKNDPRVLILAPTRELAKQVFNELRKLLNGMPATAALIVGGENFNDQVKALKRNPMFVVGTPGRVADHLTDRSLFLNGLELLIMDEADRMLDLGFSAQLKQIDQAADHRKRQTLMFSATLDNAELHYLTQSMLKGPKRISIGSATEEHQDIQQTFYFADHFDHKKALLLHLLKDCGNKQAIVFTATREHSESLAALLSEEGMLAIGLSAGLTQGQRNQVMQEFGRNKHQVLVTTDVASRGLDIPNVALVINFDLPKLPDEYVHRIGRTGRAGNKGLAYSLVGPNDYKSFVALEAFLQQTCQFGSVEGLKAKFRGFNTKIKEAKGDGSKAKAAGKAKAAVKPAKRVKTMTGVDIGDAPMMRKRKPIEEEIESDPDVYESDDE</sequence>
<accession>A0ABW1XJH3</accession>
<feature type="region of interest" description="Disordered" evidence="7">
    <location>
        <begin position="419"/>
        <end position="450"/>
    </location>
</feature>
<reference evidence="11" key="1">
    <citation type="journal article" date="2019" name="Int. J. Syst. Evol. Microbiol.">
        <title>The Global Catalogue of Microorganisms (GCM) 10K type strain sequencing project: providing services to taxonomists for standard genome sequencing and annotation.</title>
        <authorList>
            <consortium name="The Broad Institute Genomics Platform"/>
            <consortium name="The Broad Institute Genome Sequencing Center for Infectious Disease"/>
            <person name="Wu L."/>
            <person name="Ma J."/>
        </authorList>
    </citation>
    <scope>NUCLEOTIDE SEQUENCE [LARGE SCALE GENOMIC DNA]</scope>
    <source>
        <strain evidence="11">CGMCC 1.16031</strain>
    </source>
</reference>
<feature type="compositionally biased region" description="Acidic residues" evidence="7">
    <location>
        <begin position="436"/>
        <end position="450"/>
    </location>
</feature>
<evidence type="ECO:0000256" key="2">
    <source>
        <dbReference type="ARBA" id="ARBA00022801"/>
    </source>
</evidence>
<dbReference type="InterPro" id="IPR000629">
    <property type="entry name" value="RNA-helicase_DEAD-box_CS"/>
</dbReference>
<keyword evidence="11" id="KW-1185">Reference proteome</keyword>
<dbReference type="Gene3D" id="3.40.50.300">
    <property type="entry name" value="P-loop containing nucleotide triphosphate hydrolases"/>
    <property type="match status" value="2"/>
</dbReference>
<dbReference type="EMBL" id="JBHSUS010000001">
    <property type="protein sequence ID" value="MFC6439964.1"/>
    <property type="molecule type" value="Genomic_DNA"/>
</dbReference>
<feature type="domain" description="Helicase ATP-binding" evidence="8">
    <location>
        <begin position="32"/>
        <end position="207"/>
    </location>
</feature>
<dbReference type="InterPro" id="IPR044742">
    <property type="entry name" value="DEAD/DEAH_RhlB"/>
</dbReference>
<evidence type="ECO:0000256" key="5">
    <source>
        <dbReference type="ARBA" id="ARBA00038437"/>
    </source>
</evidence>
<dbReference type="PANTHER" id="PTHR47959:SF17">
    <property type="entry name" value="ATP-DEPENDENT RNA HELICASE DEAD BOX FAMILY"/>
    <property type="match status" value="1"/>
</dbReference>
<evidence type="ECO:0000256" key="4">
    <source>
        <dbReference type="ARBA" id="ARBA00022840"/>
    </source>
</evidence>
<dbReference type="InterPro" id="IPR011545">
    <property type="entry name" value="DEAD/DEAH_box_helicase_dom"/>
</dbReference>
<dbReference type="CDD" id="cd18787">
    <property type="entry name" value="SF2_C_DEAD"/>
    <property type="match status" value="1"/>
</dbReference>
<keyword evidence="2 6" id="KW-0378">Hydrolase</keyword>
<evidence type="ECO:0000313" key="11">
    <source>
        <dbReference type="Proteomes" id="UP001596364"/>
    </source>
</evidence>
<keyword evidence="4 6" id="KW-0067">ATP-binding</keyword>
<feature type="domain" description="Helicase C-terminal" evidence="9">
    <location>
        <begin position="236"/>
        <end position="392"/>
    </location>
</feature>
<evidence type="ECO:0000256" key="6">
    <source>
        <dbReference type="RuleBase" id="RU000492"/>
    </source>
</evidence>
<keyword evidence="3 6" id="KW-0347">Helicase</keyword>